<feature type="domain" description="Solute-binding protein family 5" evidence="6">
    <location>
        <begin position="88"/>
        <end position="436"/>
    </location>
</feature>
<evidence type="ECO:0000256" key="2">
    <source>
        <dbReference type="ARBA" id="ARBA00005695"/>
    </source>
</evidence>
<evidence type="ECO:0000313" key="8">
    <source>
        <dbReference type="Proteomes" id="UP000268844"/>
    </source>
</evidence>
<evidence type="ECO:0000259" key="6">
    <source>
        <dbReference type="Pfam" id="PF00496"/>
    </source>
</evidence>
<dbReference type="SUPFAM" id="SSF53850">
    <property type="entry name" value="Periplasmic binding protein-like II"/>
    <property type="match status" value="1"/>
</dbReference>
<keyword evidence="4 5" id="KW-0732">Signal</keyword>
<dbReference type="Gene3D" id="3.10.105.10">
    <property type="entry name" value="Dipeptide-binding Protein, Domain 3"/>
    <property type="match status" value="1"/>
</dbReference>
<dbReference type="Gene3D" id="3.90.76.10">
    <property type="entry name" value="Dipeptide-binding Protein, Domain 1"/>
    <property type="match status" value="1"/>
</dbReference>
<sequence>MHMRTSKAPLAKWMGTLGMLTATLLASSAWAEDAMPVAGGSLAIALTTDIQGINPGVTRDGNTDAVINHVAEGLVAYKEDGSVGLLGAKSLSVSEDGLSYTFTLRDGMTFHNGAPVTSAEVKWSWDRLLNEQTGWRCRSWFVPGGDVVIQSIDTPDAQTIVFNLVEPTAIFLPKMANHQCIGPILHPDSIGADGKFLTPIATGPYKLAEWKQGEYVILERFEGYVANTDPKSGFAGDRTPYIDSLKFMVVPDAAVAKAALLAGDVQLSREFTPNDLTELETKDGLKVYSSDSFNWKLLLFNRKDGLFTDVNLRQAITEAIDIDEVAQIMSNGLAKGNPSAVPLLSNFHTSVQDQRPAFDPANAKAHAEDADYTGETLKIMTNRRFQDDYDTSLIVQEQLKRAGFNVELEVVEWATQDDAYYAGGYQMMVYSYSPRTEPYLSFELVSDTKPDTAKAHEIVSDEFTALLRQAATTLDTAGRQAAFDAMHRVLIEDLPGASLYNPAVVSASTDRLMGYSEFGVGHPRLWGIWLAE</sequence>
<evidence type="ECO:0000256" key="4">
    <source>
        <dbReference type="ARBA" id="ARBA00022729"/>
    </source>
</evidence>
<dbReference type="Gene3D" id="3.40.190.10">
    <property type="entry name" value="Periplasmic binding protein-like II"/>
    <property type="match status" value="1"/>
</dbReference>
<dbReference type="InterPro" id="IPR000914">
    <property type="entry name" value="SBP_5_dom"/>
</dbReference>
<evidence type="ECO:0000256" key="5">
    <source>
        <dbReference type="SAM" id="SignalP"/>
    </source>
</evidence>
<evidence type="ECO:0000256" key="3">
    <source>
        <dbReference type="ARBA" id="ARBA00022448"/>
    </source>
</evidence>
<organism evidence="7 8">
    <name type="scientific">Devosia equisanguinis</name>
    <dbReference type="NCBI Taxonomy" id="2490941"/>
    <lineage>
        <taxon>Bacteria</taxon>
        <taxon>Pseudomonadati</taxon>
        <taxon>Pseudomonadota</taxon>
        <taxon>Alphaproteobacteria</taxon>
        <taxon>Hyphomicrobiales</taxon>
        <taxon>Devosiaceae</taxon>
        <taxon>Devosia</taxon>
    </lineage>
</organism>
<evidence type="ECO:0000313" key="7">
    <source>
        <dbReference type="EMBL" id="VDS03221.1"/>
    </source>
</evidence>
<feature type="chain" id="PRO_5019357655" evidence="5">
    <location>
        <begin position="32"/>
        <end position="532"/>
    </location>
</feature>
<dbReference type="InterPro" id="IPR039424">
    <property type="entry name" value="SBP_5"/>
</dbReference>
<keyword evidence="3" id="KW-0813">Transport</keyword>
<dbReference type="AlphaFoldDB" id="A0A447I6S7"/>
<dbReference type="PANTHER" id="PTHR30290:SF9">
    <property type="entry name" value="OLIGOPEPTIDE-BINDING PROTEIN APPA"/>
    <property type="match status" value="1"/>
</dbReference>
<dbReference type="GO" id="GO:0015833">
    <property type="term" value="P:peptide transport"/>
    <property type="evidence" value="ECO:0007669"/>
    <property type="project" value="TreeGrafter"/>
</dbReference>
<feature type="signal peptide" evidence="5">
    <location>
        <begin position="1"/>
        <end position="31"/>
    </location>
</feature>
<reference evidence="7 8" key="1">
    <citation type="submission" date="2018-12" db="EMBL/GenBank/DDBJ databases">
        <authorList>
            <person name="Criscuolo A."/>
        </authorList>
    </citation>
    <scope>NUCLEOTIDE SEQUENCE [LARGE SCALE GENOMIC DNA]</scope>
    <source>
        <strain evidence="7">ACIP1116281</strain>
    </source>
</reference>
<dbReference type="OrthoDB" id="9803988at2"/>
<evidence type="ECO:0000256" key="1">
    <source>
        <dbReference type="ARBA" id="ARBA00004418"/>
    </source>
</evidence>
<dbReference type="PIRSF" id="PIRSF002741">
    <property type="entry name" value="MppA"/>
    <property type="match status" value="1"/>
</dbReference>
<keyword evidence="8" id="KW-1185">Reference proteome</keyword>
<dbReference type="GO" id="GO:0043190">
    <property type="term" value="C:ATP-binding cassette (ABC) transporter complex"/>
    <property type="evidence" value="ECO:0007669"/>
    <property type="project" value="InterPro"/>
</dbReference>
<dbReference type="PANTHER" id="PTHR30290">
    <property type="entry name" value="PERIPLASMIC BINDING COMPONENT OF ABC TRANSPORTER"/>
    <property type="match status" value="1"/>
</dbReference>
<gene>
    <name evidence="7" type="primary">appA_2</name>
    <name evidence="7" type="ORF">DEVEQU_00342</name>
</gene>
<dbReference type="Proteomes" id="UP000268844">
    <property type="component" value="Unassembled WGS sequence"/>
</dbReference>
<dbReference type="GO" id="GO:0030288">
    <property type="term" value="C:outer membrane-bounded periplasmic space"/>
    <property type="evidence" value="ECO:0007669"/>
    <property type="project" value="UniProtKB-ARBA"/>
</dbReference>
<protein>
    <submittedName>
        <fullName evidence="7">Oligopeptide-binding protein AppA</fullName>
    </submittedName>
</protein>
<dbReference type="Pfam" id="PF00496">
    <property type="entry name" value="SBP_bac_5"/>
    <property type="match status" value="1"/>
</dbReference>
<comment type="similarity">
    <text evidence="2">Belongs to the bacterial solute-binding protein 5 family.</text>
</comment>
<dbReference type="InterPro" id="IPR030678">
    <property type="entry name" value="Peptide/Ni-bd"/>
</dbReference>
<comment type="subcellular location">
    <subcellularLocation>
        <location evidence="1">Periplasm</location>
    </subcellularLocation>
</comment>
<dbReference type="GO" id="GO:1904680">
    <property type="term" value="F:peptide transmembrane transporter activity"/>
    <property type="evidence" value="ECO:0007669"/>
    <property type="project" value="TreeGrafter"/>
</dbReference>
<dbReference type="EMBL" id="UZWD01000004">
    <property type="protein sequence ID" value="VDS03221.1"/>
    <property type="molecule type" value="Genomic_DNA"/>
</dbReference>
<name>A0A447I6S7_9HYPH</name>
<accession>A0A447I6S7</accession>
<proteinExistence type="inferred from homology"/>